<keyword evidence="3" id="KW-0238">DNA-binding</keyword>
<dbReference type="PANTHER" id="PTHR30293">
    <property type="entry name" value="TRANSCRIPTIONAL REGULATORY PROTEIN NAC-RELATED"/>
    <property type="match status" value="1"/>
</dbReference>
<evidence type="ECO:0000259" key="6">
    <source>
        <dbReference type="PROSITE" id="PS50931"/>
    </source>
</evidence>
<evidence type="ECO:0000256" key="4">
    <source>
        <dbReference type="ARBA" id="ARBA00023159"/>
    </source>
</evidence>
<evidence type="ECO:0000256" key="3">
    <source>
        <dbReference type="ARBA" id="ARBA00023125"/>
    </source>
</evidence>
<dbReference type="GO" id="GO:2000142">
    <property type="term" value="P:regulation of DNA-templated transcription initiation"/>
    <property type="evidence" value="ECO:0007669"/>
    <property type="project" value="TreeGrafter"/>
</dbReference>
<dbReference type="Gene3D" id="1.10.10.10">
    <property type="entry name" value="Winged helix-like DNA-binding domain superfamily/Winged helix DNA-binding domain"/>
    <property type="match status" value="1"/>
</dbReference>
<name>A0A371XC25_9HYPH</name>
<dbReference type="PROSITE" id="PS50931">
    <property type="entry name" value="HTH_LYSR"/>
    <property type="match status" value="1"/>
</dbReference>
<comment type="caution">
    <text evidence="7">The sequence shown here is derived from an EMBL/GenBank/DDBJ whole genome shotgun (WGS) entry which is preliminary data.</text>
</comment>
<dbReference type="GO" id="GO:0003677">
    <property type="term" value="F:DNA binding"/>
    <property type="evidence" value="ECO:0007669"/>
    <property type="project" value="UniProtKB-KW"/>
</dbReference>
<dbReference type="InterPro" id="IPR036388">
    <property type="entry name" value="WH-like_DNA-bd_sf"/>
</dbReference>
<dbReference type="SUPFAM" id="SSF46785">
    <property type="entry name" value="Winged helix' DNA-binding domain"/>
    <property type="match status" value="1"/>
</dbReference>
<evidence type="ECO:0000313" key="7">
    <source>
        <dbReference type="EMBL" id="RFC66594.1"/>
    </source>
</evidence>
<evidence type="ECO:0000256" key="5">
    <source>
        <dbReference type="ARBA" id="ARBA00023163"/>
    </source>
</evidence>
<dbReference type="Pfam" id="PF03466">
    <property type="entry name" value="LysR_substrate"/>
    <property type="match status" value="1"/>
</dbReference>
<proteinExistence type="inferred from homology"/>
<keyword evidence="5" id="KW-0804">Transcription</keyword>
<evidence type="ECO:0000256" key="2">
    <source>
        <dbReference type="ARBA" id="ARBA00023015"/>
    </source>
</evidence>
<gene>
    <name evidence="7" type="ORF">DY251_15180</name>
</gene>
<comment type="similarity">
    <text evidence="1">Belongs to the LysR transcriptional regulatory family.</text>
</comment>
<organism evidence="7 8">
    <name type="scientific">Mesorhizobium denitrificans</name>
    <dbReference type="NCBI Taxonomy" id="2294114"/>
    <lineage>
        <taxon>Bacteria</taxon>
        <taxon>Pseudomonadati</taxon>
        <taxon>Pseudomonadota</taxon>
        <taxon>Alphaproteobacteria</taxon>
        <taxon>Hyphomicrobiales</taxon>
        <taxon>Phyllobacteriaceae</taxon>
        <taxon>Mesorhizobium</taxon>
    </lineage>
</organism>
<sequence length="320" mass="35277">MDLRQIRYFHQVVESGSFSKASNQLHIAQPALSQHVRHMEEELGVPLLFRNAQGVTPTEAGVRLMVHAKRILGEFAEIADSVRGQAHAPSGDVRFGMPGTVGELLAAPLIEAAKLKYPDIRIRVVEAMSGYVLEWLRRGEVDVAMIYSTSDPRGLEVHHGLSEEICIFATPELAADCKLDKAAFDLSSALKLPLVVPGPGHGLRNLIDDAAVIVRKPVNPAIEIDSYSQIKKLVGRGLGFGILPQMAIERETRSGVFKSWRFANPSITRKVYLAYSTERPLLNAPRAVAQLSWEILRQLVADGEWTAELPEQPNHPALFS</sequence>
<dbReference type="Pfam" id="PF00126">
    <property type="entry name" value="HTH_1"/>
    <property type="match status" value="1"/>
</dbReference>
<dbReference type="PANTHER" id="PTHR30293:SF0">
    <property type="entry name" value="NITROGEN ASSIMILATION REGULATORY PROTEIN NAC"/>
    <property type="match status" value="1"/>
</dbReference>
<keyword evidence="8" id="KW-1185">Reference proteome</keyword>
<dbReference type="InterPro" id="IPR036390">
    <property type="entry name" value="WH_DNA-bd_sf"/>
</dbReference>
<keyword evidence="4" id="KW-0010">Activator</keyword>
<evidence type="ECO:0000313" key="8">
    <source>
        <dbReference type="Proteomes" id="UP000262379"/>
    </source>
</evidence>
<dbReference type="EMBL" id="QURN01000012">
    <property type="protein sequence ID" value="RFC66594.1"/>
    <property type="molecule type" value="Genomic_DNA"/>
</dbReference>
<evidence type="ECO:0000256" key="1">
    <source>
        <dbReference type="ARBA" id="ARBA00009437"/>
    </source>
</evidence>
<dbReference type="RefSeq" id="WP_116624771.1">
    <property type="nucleotide sequence ID" value="NZ_QURN01000012.1"/>
</dbReference>
<feature type="domain" description="HTH lysR-type" evidence="6">
    <location>
        <begin position="1"/>
        <end position="58"/>
    </location>
</feature>
<keyword evidence="2" id="KW-0805">Transcription regulation</keyword>
<reference evidence="8" key="1">
    <citation type="submission" date="2018-08" db="EMBL/GenBank/DDBJ databases">
        <authorList>
            <person name="Im W.T."/>
        </authorList>
    </citation>
    <scope>NUCLEOTIDE SEQUENCE [LARGE SCALE GENOMIC DNA]</scope>
    <source>
        <strain evidence="8">LA-28</strain>
    </source>
</reference>
<dbReference type="GO" id="GO:0003700">
    <property type="term" value="F:DNA-binding transcription factor activity"/>
    <property type="evidence" value="ECO:0007669"/>
    <property type="project" value="InterPro"/>
</dbReference>
<dbReference type="InterPro" id="IPR000847">
    <property type="entry name" value="LysR_HTH_N"/>
</dbReference>
<dbReference type="InterPro" id="IPR005119">
    <property type="entry name" value="LysR_subst-bd"/>
</dbReference>
<protein>
    <submittedName>
        <fullName evidence="7">LysR family transcriptional regulator</fullName>
    </submittedName>
</protein>
<accession>A0A371XC25</accession>
<dbReference type="PRINTS" id="PR00039">
    <property type="entry name" value="HTHLYSR"/>
</dbReference>
<dbReference type="Gene3D" id="3.40.190.10">
    <property type="entry name" value="Periplasmic binding protein-like II"/>
    <property type="match status" value="2"/>
</dbReference>
<dbReference type="Proteomes" id="UP000262379">
    <property type="component" value="Unassembled WGS sequence"/>
</dbReference>
<dbReference type="SUPFAM" id="SSF53850">
    <property type="entry name" value="Periplasmic binding protein-like II"/>
    <property type="match status" value="1"/>
</dbReference>
<dbReference type="AlphaFoldDB" id="A0A371XC25"/>
<dbReference type="FunFam" id="1.10.10.10:FF:000001">
    <property type="entry name" value="LysR family transcriptional regulator"/>
    <property type="match status" value="1"/>
</dbReference>